<feature type="compositionally biased region" description="Basic and acidic residues" evidence="1">
    <location>
        <begin position="212"/>
        <end position="229"/>
    </location>
</feature>
<name>A0A9X3J1G0_9BACT</name>
<gene>
    <name evidence="2" type="ORF">OV079_45500</name>
</gene>
<keyword evidence="3" id="KW-1185">Reference proteome</keyword>
<evidence type="ECO:0000313" key="2">
    <source>
        <dbReference type="EMBL" id="MCY1012672.1"/>
    </source>
</evidence>
<dbReference type="EMBL" id="JAPNKE010000002">
    <property type="protein sequence ID" value="MCY1012672.1"/>
    <property type="molecule type" value="Genomic_DNA"/>
</dbReference>
<feature type="compositionally biased region" description="Basic and acidic residues" evidence="1">
    <location>
        <begin position="42"/>
        <end position="52"/>
    </location>
</feature>
<feature type="compositionally biased region" description="Basic and acidic residues" evidence="1">
    <location>
        <begin position="236"/>
        <end position="246"/>
    </location>
</feature>
<feature type="compositionally biased region" description="Basic and acidic residues" evidence="1">
    <location>
        <begin position="184"/>
        <end position="203"/>
    </location>
</feature>
<comment type="caution">
    <text evidence="2">The sequence shown here is derived from an EMBL/GenBank/DDBJ whole genome shotgun (WGS) entry which is preliminary data.</text>
</comment>
<feature type="compositionally biased region" description="Basic and acidic residues" evidence="1">
    <location>
        <begin position="11"/>
        <end position="35"/>
    </location>
</feature>
<feature type="region of interest" description="Disordered" evidence="1">
    <location>
        <begin position="144"/>
        <end position="246"/>
    </location>
</feature>
<evidence type="ECO:0000256" key="1">
    <source>
        <dbReference type="SAM" id="MobiDB-lite"/>
    </source>
</evidence>
<dbReference type="RefSeq" id="WP_267776164.1">
    <property type="nucleotide sequence ID" value="NZ_JAPNKE010000002.1"/>
</dbReference>
<accession>A0A9X3J1G0</accession>
<dbReference type="Proteomes" id="UP001150924">
    <property type="component" value="Unassembled WGS sequence"/>
</dbReference>
<organism evidence="2 3">
    <name type="scientific">Nannocystis pusilla</name>
    <dbReference type="NCBI Taxonomy" id="889268"/>
    <lineage>
        <taxon>Bacteria</taxon>
        <taxon>Pseudomonadati</taxon>
        <taxon>Myxococcota</taxon>
        <taxon>Polyangia</taxon>
        <taxon>Nannocystales</taxon>
        <taxon>Nannocystaceae</taxon>
        <taxon>Nannocystis</taxon>
    </lineage>
</organism>
<reference evidence="2" key="1">
    <citation type="submission" date="2022-11" db="EMBL/GenBank/DDBJ databases">
        <title>Minimal conservation of predation-associated metabolite biosynthetic gene clusters underscores biosynthetic potential of Myxococcota including descriptions for ten novel species: Archangium lansinium sp. nov., Myxococcus landrumus sp. nov., Nannocystis bai.</title>
        <authorList>
            <person name="Ahearne A."/>
            <person name="Stevens C."/>
            <person name="Phillips K."/>
        </authorList>
    </citation>
    <scope>NUCLEOTIDE SEQUENCE</scope>
    <source>
        <strain evidence="2">Na p29</strain>
    </source>
</reference>
<dbReference type="AlphaFoldDB" id="A0A9X3J1G0"/>
<evidence type="ECO:0000313" key="3">
    <source>
        <dbReference type="Proteomes" id="UP001150924"/>
    </source>
</evidence>
<protein>
    <submittedName>
        <fullName evidence="2">Uncharacterized protein</fullName>
    </submittedName>
</protein>
<proteinExistence type="predicted"/>
<sequence>MSISGPRPFKRREQADLRAELQLAEARRGRGRERGAAAAAGEAEREADRQVEPDAAAEVDGRAGGCDRVAEHPAAGAQHLRADGREQVGGEGLGAQGDPPHHRRDAEGRARVAGARPLRRVGGRGEEHRRLQLAADLEALAQEVTAAQADPDERQLAGDAAVGEEPQLTAAAAKRRDRGQHGLGRVDLDRRARDREREDDLHRPTAGPRASRRPDVLRTGGAERRDTRNEGPLSRRGGEVAHGERS</sequence>
<feature type="region of interest" description="Disordered" evidence="1">
    <location>
        <begin position="1"/>
        <end position="127"/>
    </location>
</feature>